<evidence type="ECO:0000313" key="4">
    <source>
        <dbReference type="EMBL" id="GAA3571481.1"/>
    </source>
</evidence>
<keyword evidence="2" id="KW-0012">Acyltransferase</keyword>
<protein>
    <recommendedName>
        <fullName evidence="3">N-acetyltransferase domain-containing protein</fullName>
    </recommendedName>
</protein>
<feature type="domain" description="N-acetyltransferase" evidence="3">
    <location>
        <begin position="53"/>
        <end position="178"/>
    </location>
</feature>
<dbReference type="InterPro" id="IPR016181">
    <property type="entry name" value="Acyl_CoA_acyltransferase"/>
</dbReference>
<dbReference type="InterPro" id="IPR050680">
    <property type="entry name" value="YpeA/RimI_acetyltransf"/>
</dbReference>
<dbReference type="PANTHER" id="PTHR43420">
    <property type="entry name" value="ACETYLTRANSFERASE"/>
    <property type="match status" value="1"/>
</dbReference>
<gene>
    <name evidence="4" type="ORF">GCM10022235_45990</name>
</gene>
<dbReference type="Gene3D" id="3.40.630.30">
    <property type="match status" value="1"/>
</dbReference>
<evidence type="ECO:0000313" key="5">
    <source>
        <dbReference type="Proteomes" id="UP001501222"/>
    </source>
</evidence>
<evidence type="ECO:0000256" key="1">
    <source>
        <dbReference type="ARBA" id="ARBA00022679"/>
    </source>
</evidence>
<dbReference type="PROSITE" id="PS51186">
    <property type="entry name" value="GNAT"/>
    <property type="match status" value="1"/>
</dbReference>
<sequence length="178" mass="19755">MTLSDDTEDVRSPYGDLLRRYVRQMSTPSITLRPPTADEYAGWMTRGCEGYAADIGPARDLDPAAALEAAYQEFGALLTDGLETENQLVWLACDDDEPVGSLWIGTQKTMPFIYLVEVLAEQRGKGYGRAIMLAGEEECRRRGYTHLALNVFGSNKIATGLYDSLGYVVVTQEMRKTL</sequence>
<evidence type="ECO:0000259" key="3">
    <source>
        <dbReference type="PROSITE" id="PS51186"/>
    </source>
</evidence>
<dbReference type="EMBL" id="BAABAA010000006">
    <property type="protein sequence ID" value="GAA3571481.1"/>
    <property type="molecule type" value="Genomic_DNA"/>
</dbReference>
<dbReference type="Proteomes" id="UP001501222">
    <property type="component" value="Unassembled WGS sequence"/>
</dbReference>
<dbReference type="CDD" id="cd04301">
    <property type="entry name" value="NAT_SF"/>
    <property type="match status" value="1"/>
</dbReference>
<dbReference type="Pfam" id="PF00583">
    <property type="entry name" value="Acetyltransf_1"/>
    <property type="match status" value="1"/>
</dbReference>
<dbReference type="InterPro" id="IPR000182">
    <property type="entry name" value="GNAT_dom"/>
</dbReference>
<reference evidence="5" key="1">
    <citation type="journal article" date="2019" name="Int. J. Syst. Evol. Microbiol.">
        <title>The Global Catalogue of Microorganisms (GCM) 10K type strain sequencing project: providing services to taxonomists for standard genome sequencing and annotation.</title>
        <authorList>
            <consortium name="The Broad Institute Genomics Platform"/>
            <consortium name="The Broad Institute Genome Sequencing Center for Infectious Disease"/>
            <person name="Wu L."/>
            <person name="Ma J."/>
        </authorList>
    </citation>
    <scope>NUCLEOTIDE SEQUENCE [LARGE SCALE GENOMIC DNA]</scope>
    <source>
        <strain evidence="5">JCM 16928</strain>
    </source>
</reference>
<proteinExistence type="predicted"/>
<keyword evidence="5" id="KW-1185">Reference proteome</keyword>
<name>A0ABP6XRH2_9ACTN</name>
<evidence type="ECO:0000256" key="2">
    <source>
        <dbReference type="ARBA" id="ARBA00023315"/>
    </source>
</evidence>
<comment type="caution">
    <text evidence="4">The sequence shown here is derived from an EMBL/GenBank/DDBJ whole genome shotgun (WGS) entry which is preliminary data.</text>
</comment>
<keyword evidence="1" id="KW-0808">Transferase</keyword>
<accession>A0ABP6XRH2</accession>
<organism evidence="4 5">
    <name type="scientific">Kribbella ginsengisoli</name>
    <dbReference type="NCBI Taxonomy" id="363865"/>
    <lineage>
        <taxon>Bacteria</taxon>
        <taxon>Bacillati</taxon>
        <taxon>Actinomycetota</taxon>
        <taxon>Actinomycetes</taxon>
        <taxon>Propionibacteriales</taxon>
        <taxon>Kribbellaceae</taxon>
        <taxon>Kribbella</taxon>
    </lineage>
</organism>
<dbReference type="SUPFAM" id="SSF55729">
    <property type="entry name" value="Acyl-CoA N-acyltransferases (Nat)"/>
    <property type="match status" value="1"/>
</dbReference>